<organism evidence="1 2">
    <name type="scientific">Mycobacterium simiae</name>
    <name type="common">Mycobacterium habana</name>
    <dbReference type="NCBI Taxonomy" id="1784"/>
    <lineage>
        <taxon>Bacteria</taxon>
        <taxon>Bacillati</taxon>
        <taxon>Actinomycetota</taxon>
        <taxon>Actinomycetes</taxon>
        <taxon>Mycobacteriales</taxon>
        <taxon>Mycobacteriaceae</taxon>
        <taxon>Mycobacterium</taxon>
        <taxon>Mycobacterium simiae complex</taxon>
    </lineage>
</organism>
<dbReference type="OrthoDB" id="3196856at2"/>
<keyword evidence="2" id="KW-1185">Reference proteome</keyword>
<name>A0A5B1BWP8_MYCSI</name>
<proteinExistence type="predicted"/>
<dbReference type="Proteomes" id="UP000324701">
    <property type="component" value="Unassembled WGS sequence"/>
</dbReference>
<comment type="caution">
    <text evidence="1">The sequence shown here is derived from an EMBL/GenBank/DDBJ whole genome shotgun (WGS) entry which is preliminary data.</text>
</comment>
<dbReference type="RefSeq" id="WP_149651995.1">
    <property type="nucleotide sequence ID" value="NZ_VTZN01000001.1"/>
</dbReference>
<sequence>MSTIGPRRRRVAEVADTADIAEGKARSVRQWSFQLLWGLHQRLGGRRSALGQREDIALGGPAIHELAGEVEHGGVALEFGGPVADGVPPPQAT</sequence>
<protein>
    <submittedName>
        <fullName evidence="1">Uncharacterized protein</fullName>
    </submittedName>
</protein>
<gene>
    <name evidence="1" type="ORF">F0Q45_00350</name>
</gene>
<evidence type="ECO:0000313" key="1">
    <source>
        <dbReference type="EMBL" id="KAA1252175.1"/>
    </source>
</evidence>
<dbReference type="EMBL" id="VTZN01000001">
    <property type="protein sequence ID" value="KAA1252175.1"/>
    <property type="molecule type" value="Genomic_DNA"/>
</dbReference>
<evidence type="ECO:0000313" key="2">
    <source>
        <dbReference type="Proteomes" id="UP000324701"/>
    </source>
</evidence>
<accession>A0A5B1BWP8</accession>
<dbReference type="AlphaFoldDB" id="A0A5B1BWP8"/>
<reference evidence="1 2" key="1">
    <citation type="submission" date="2019-09" db="EMBL/GenBank/DDBJ databases">
        <title>Report of infection by Mycobacterium simiae a patient suffering from pulmonary tuberculosis.</title>
        <authorList>
            <person name="Mohanty P.S."/>
            <person name="Bansal A.K."/>
            <person name="Singh H."/>
            <person name="Sharma S."/>
            <person name="Patil S.A."/>
            <person name="Upadhaya P."/>
            <person name="Singh P.K."/>
            <person name="Kumar D."/>
            <person name="Kumar S."/>
            <person name="Singh R.K."/>
            <person name="Chaudhary B."/>
        </authorList>
    </citation>
    <scope>NUCLEOTIDE SEQUENCE [LARGE SCALE GENOMIC DNA]</scope>
    <source>
        <strain evidence="1 2">JAL-560-SIM</strain>
    </source>
</reference>